<reference evidence="1" key="1">
    <citation type="submission" date="2023-09" db="EMBL/GenBank/DDBJ databases">
        <title>Vallitalea sediminicola and Vallitalea maricola sp. nov., anaerobic bacteria isolated from marine sediment.</title>
        <authorList>
            <person name="Hirano S."/>
            <person name="Maeda A."/>
            <person name="Terahara T."/>
            <person name="Mori K."/>
            <person name="Hamada M."/>
            <person name="Matsumoto R."/>
            <person name="Kobayashi T."/>
        </authorList>
    </citation>
    <scope>NUCLEOTIDE SEQUENCE</scope>
    <source>
        <strain evidence="1">AN17-2</strain>
    </source>
</reference>
<evidence type="ECO:0000313" key="1">
    <source>
        <dbReference type="EMBL" id="GMQ63472.1"/>
    </source>
</evidence>
<protein>
    <submittedName>
        <fullName evidence="1">Transcriptional regulator EbgR</fullName>
    </submittedName>
</protein>
<gene>
    <name evidence="1" type="primary">ebgR</name>
    <name evidence="1" type="ORF">AN2V17_27050</name>
</gene>
<evidence type="ECO:0000313" key="2">
    <source>
        <dbReference type="Proteomes" id="UP001374599"/>
    </source>
</evidence>
<dbReference type="EMBL" id="BTPU01000040">
    <property type="protein sequence ID" value="GMQ63472.1"/>
    <property type="molecule type" value="Genomic_DNA"/>
</dbReference>
<accession>A0ACB5ULH1</accession>
<comment type="caution">
    <text evidence="1">The sequence shown here is derived from an EMBL/GenBank/DDBJ whole genome shotgun (WGS) entry which is preliminary data.</text>
</comment>
<organism evidence="1 2">
    <name type="scientific">Vallitalea maricola</name>
    <dbReference type="NCBI Taxonomy" id="3074433"/>
    <lineage>
        <taxon>Bacteria</taxon>
        <taxon>Bacillati</taxon>
        <taxon>Bacillota</taxon>
        <taxon>Clostridia</taxon>
        <taxon>Lachnospirales</taxon>
        <taxon>Vallitaleaceae</taxon>
        <taxon>Vallitalea</taxon>
    </lineage>
</organism>
<dbReference type="Proteomes" id="UP001374599">
    <property type="component" value="Unassembled WGS sequence"/>
</dbReference>
<name>A0ACB5ULH1_9FIRM</name>
<keyword evidence="2" id="KW-1185">Reference proteome</keyword>
<proteinExistence type="predicted"/>
<sequence>MATIKDIADLAGVSAATVSRVLNGDKSITVKEETRQKIYEVVEQLEYVPLIEKYSKRIKKNKTTKFLIINGFPQSLEVEDPYYLSIRYGIELECKNRKIKIEKVYKEDEKFYISPSIKADGIIAIGHFNEASIALFKTISENIIFVDSSPDDNKYDSVIVDLTRVIENILDYLIANGFKDIGYIGGRDNIYNAPIVDSREQTFIQYMKNKDMLNKNHVIIGSFSIDSGYKVAKEKIAADTLPEVYVIANDSMAIGVLRALHEKGIGVPQDVSLVSINDIPTAKFSIPPLSTVKIYTKLMGSMSVRLLLEKIENKREIPITVKIPTKLIVRESVRILTE</sequence>